<evidence type="ECO:0000313" key="3">
    <source>
        <dbReference type="Proteomes" id="UP000198427"/>
    </source>
</evidence>
<evidence type="ECO:0000256" key="1">
    <source>
        <dbReference type="SAM" id="MobiDB-lite"/>
    </source>
</evidence>
<sequence length="70" mass="7500">MKKIYLTPQCEVVVLNVNGDILDGHFGNQSGVPVESSNSQPGDSGATDGVGGFEAKESEWGEIEFTPWED</sequence>
<name>A0A2K9HAW4_9BACT</name>
<organism evidence="2 3">
    <name type="scientific">Prevotella jejuni</name>
    <dbReference type="NCBI Taxonomy" id="1177574"/>
    <lineage>
        <taxon>Bacteria</taxon>
        <taxon>Pseudomonadati</taxon>
        <taxon>Bacteroidota</taxon>
        <taxon>Bacteroidia</taxon>
        <taxon>Bacteroidales</taxon>
        <taxon>Prevotellaceae</taxon>
        <taxon>Prevotella</taxon>
    </lineage>
</organism>
<comment type="caution">
    <text evidence="2">The sequence shown here is derived from an EMBL/GenBank/DDBJ whole genome shotgun (WGS) entry which is preliminary data.</text>
</comment>
<feature type="region of interest" description="Disordered" evidence="1">
    <location>
        <begin position="26"/>
        <end position="70"/>
    </location>
</feature>
<dbReference type="KEGG" id="pje:CRM71_05740"/>
<reference evidence="2 3" key="1">
    <citation type="submission" date="2017-06" db="EMBL/GenBank/DDBJ databases">
        <authorList>
            <person name="Varghese N."/>
            <person name="Submissions S."/>
        </authorList>
    </citation>
    <scope>NUCLEOTIDE SEQUENCE [LARGE SCALE GENOMIC DNA]</scope>
    <source>
        <strain evidence="2 3">DSM 26989</strain>
    </source>
</reference>
<dbReference type="GeneID" id="94028921"/>
<gene>
    <name evidence="2" type="ORF">SAMN06265364_11826</name>
</gene>
<accession>A0A2K9HAW4</accession>
<dbReference type="RefSeq" id="WP_009011549.1">
    <property type="nucleotide sequence ID" value="NZ_CALLVZ010000220.1"/>
</dbReference>
<dbReference type="Proteomes" id="UP000198427">
    <property type="component" value="Unassembled WGS sequence"/>
</dbReference>
<dbReference type="OrthoDB" id="1074844at2"/>
<evidence type="ECO:0000313" key="2">
    <source>
        <dbReference type="EMBL" id="SNR90266.1"/>
    </source>
</evidence>
<feature type="compositionally biased region" description="Polar residues" evidence="1">
    <location>
        <begin position="27"/>
        <end position="42"/>
    </location>
</feature>
<keyword evidence="3" id="KW-1185">Reference proteome</keyword>
<proteinExistence type="predicted"/>
<dbReference type="EMBL" id="FZNZ01000018">
    <property type="protein sequence ID" value="SNR90266.1"/>
    <property type="molecule type" value="Genomic_DNA"/>
</dbReference>
<protein>
    <submittedName>
        <fullName evidence="2">Uncharacterized protein</fullName>
    </submittedName>
</protein>
<dbReference type="AlphaFoldDB" id="A0A2K9HAW4"/>